<evidence type="ECO:0000313" key="2">
    <source>
        <dbReference type="EMBL" id="MDV2080113.1"/>
    </source>
</evidence>
<organism evidence="2 3">
    <name type="scientific">Marinobacter xestospongiae</name>
    <dbReference type="NCBI Taxonomy" id="994319"/>
    <lineage>
        <taxon>Bacteria</taxon>
        <taxon>Pseudomonadati</taxon>
        <taxon>Pseudomonadota</taxon>
        <taxon>Gammaproteobacteria</taxon>
        <taxon>Pseudomonadales</taxon>
        <taxon>Marinobacteraceae</taxon>
        <taxon>Marinobacter</taxon>
    </lineage>
</organism>
<dbReference type="InterPro" id="IPR029052">
    <property type="entry name" value="Metallo-depent_PP-like"/>
</dbReference>
<dbReference type="EMBL" id="JAWIIJ010000011">
    <property type="protein sequence ID" value="MDV2080113.1"/>
    <property type="molecule type" value="Genomic_DNA"/>
</dbReference>
<comment type="caution">
    <text evidence="2">The sequence shown here is derived from an EMBL/GenBank/DDBJ whole genome shotgun (WGS) entry which is preliminary data.</text>
</comment>
<dbReference type="SUPFAM" id="SSF56300">
    <property type="entry name" value="Metallo-dependent phosphatases"/>
    <property type="match status" value="1"/>
</dbReference>
<dbReference type="EC" id="3.1.3.1" evidence="2"/>
<dbReference type="CDD" id="cd07389">
    <property type="entry name" value="MPP_PhoD"/>
    <property type="match status" value="1"/>
</dbReference>
<name>A0ABU3W0P8_9GAMM</name>
<sequence length="659" mass="75269">MTTAGASRSDAIPQVLAGPILRRVSEQRLALWVAAREPVRWRLKLAVDGDDQPLLDRPLTDAEHTKLRFGGQLRVYLLDVELTTPLPRDQLVHYNLGLQGDGENSHHWHWIAEWAPHLCLPGHDSPNFILKHRLDRVFHGSCRRPHHPAGDGLARVDLELQNSTSEQRPALLMLTGDQIYADDVAGPMLHACHEVIRRLELPVEPLPAEEPADSEALRLHPYGFYHRDDLLPHSEFNEAVTERFFGGVRKPVFTSASAGNHLITLAEVMAMYLLVWSPRPWELVDDHIPVSLPRERDRYLEERQTLLAFRQTLPQAARALAHLPSYMIFDDHDITDDWNLSALWESTAYEHPFSRRIIGNALVGYLVNQAWGNTPERFGEHLKTLNRLLANTRDGRLDAATLDQLIDALLASQQWHYTLDTTPPLVVLDTRTRRWRSEVSRARPSGLMDWEALTEFQHELIGRDSVIVVSPAPVFGVKLIEVIQAVFTWFGQPLMVDAENWMAHRGAASVLLNIFRHSRTPANFVLLSGDVHYSFVYDVRLRHRPDAPRIWQITSSGLKNQFPGALLDWLDRINRWLFASWSPLNWFTKRRRMRIRPRSPRGRSRGERLWNGAGIGEVCLDASGQPRRIRQLGADGRDTEFDAPTTDARQLGRTSREST</sequence>
<feature type="region of interest" description="Disordered" evidence="1">
    <location>
        <begin position="629"/>
        <end position="659"/>
    </location>
</feature>
<dbReference type="Proteomes" id="UP001269819">
    <property type="component" value="Unassembled WGS sequence"/>
</dbReference>
<dbReference type="PANTHER" id="PTHR37031">
    <property type="entry name" value="METALLOPHOSPHATASE BINDING DOMAIN PROTEIN"/>
    <property type="match status" value="1"/>
</dbReference>
<dbReference type="PANTHER" id="PTHR37031:SF2">
    <property type="entry name" value="PHOD-LIKE PHOSPHATASE METALLOPHOSPHATASE DOMAIN-CONTAINING PROTEIN"/>
    <property type="match status" value="1"/>
</dbReference>
<reference evidence="2 3" key="1">
    <citation type="submission" date="2023-10" db="EMBL/GenBank/DDBJ databases">
        <title>Characteristics and mechanism of a salt-tolerant marine origin heterotrophic nitrifying- aerobic denitrifying bacteria Marinobacter xestospongiae HN1.</title>
        <authorList>
            <person name="Qi R."/>
        </authorList>
    </citation>
    <scope>NUCLEOTIDE SEQUENCE [LARGE SCALE GENOMIC DNA]</scope>
    <source>
        <strain evidence="2 3">HN1</strain>
    </source>
</reference>
<dbReference type="InterPro" id="IPR038607">
    <property type="entry name" value="PhoD-like_sf"/>
</dbReference>
<dbReference type="GO" id="GO:0004035">
    <property type="term" value="F:alkaline phosphatase activity"/>
    <property type="evidence" value="ECO:0007669"/>
    <property type="project" value="UniProtKB-EC"/>
</dbReference>
<keyword evidence="2" id="KW-0378">Hydrolase</keyword>
<protein>
    <submittedName>
        <fullName evidence="2">Alkaline phosphatase D family protein</fullName>
        <ecNumber evidence="2">3.1.3.1</ecNumber>
    </submittedName>
</protein>
<proteinExistence type="predicted"/>
<keyword evidence="3" id="KW-1185">Reference proteome</keyword>
<evidence type="ECO:0000313" key="3">
    <source>
        <dbReference type="Proteomes" id="UP001269819"/>
    </source>
</evidence>
<dbReference type="InterPro" id="IPR018946">
    <property type="entry name" value="PhoD-like_MPP"/>
</dbReference>
<dbReference type="Gene3D" id="3.60.21.70">
    <property type="entry name" value="PhoD-like phosphatase"/>
    <property type="match status" value="1"/>
</dbReference>
<evidence type="ECO:0000256" key="1">
    <source>
        <dbReference type="SAM" id="MobiDB-lite"/>
    </source>
</evidence>
<gene>
    <name evidence="2" type="ORF">RYS15_15615</name>
</gene>
<dbReference type="RefSeq" id="WP_316974561.1">
    <property type="nucleotide sequence ID" value="NZ_JAWIIJ010000011.1"/>
</dbReference>
<accession>A0ABU3W0P8</accession>